<dbReference type="EMBL" id="KB539796">
    <property type="protein sequence ID" value="EMP32566.1"/>
    <property type="molecule type" value="Genomic_DNA"/>
</dbReference>
<protein>
    <submittedName>
        <fullName evidence="1">Uncharacterized protein</fullName>
    </submittedName>
</protein>
<evidence type="ECO:0000313" key="2">
    <source>
        <dbReference type="Proteomes" id="UP000031443"/>
    </source>
</evidence>
<sequence>MDLRKRPLDPSMTGHLHIIMVPAQVYSDPHLISDLATSLCAHKRWEIEWERSPESISIPPQTPTSSLRKAKSSLSMFQIPTSVIFPMASVSDPELDPQSDVEPIATFISKTQPFSKRSLPPRMSTPGHPMYQTCDMMPDWSNWKDWSNMAMDALAILANPYLAISLNKA</sequence>
<name>M7B3U0_CHEMY</name>
<evidence type="ECO:0000313" key="1">
    <source>
        <dbReference type="EMBL" id="EMP32566.1"/>
    </source>
</evidence>
<proteinExistence type="predicted"/>
<reference evidence="2" key="1">
    <citation type="journal article" date="2013" name="Nat. Genet.">
        <title>The draft genomes of soft-shell turtle and green sea turtle yield insights into the development and evolution of the turtle-specific body plan.</title>
        <authorList>
            <person name="Wang Z."/>
            <person name="Pascual-Anaya J."/>
            <person name="Zadissa A."/>
            <person name="Li W."/>
            <person name="Niimura Y."/>
            <person name="Huang Z."/>
            <person name="Li C."/>
            <person name="White S."/>
            <person name="Xiong Z."/>
            <person name="Fang D."/>
            <person name="Wang B."/>
            <person name="Ming Y."/>
            <person name="Chen Y."/>
            <person name="Zheng Y."/>
            <person name="Kuraku S."/>
            <person name="Pignatelli M."/>
            <person name="Herrero J."/>
            <person name="Beal K."/>
            <person name="Nozawa M."/>
            <person name="Li Q."/>
            <person name="Wang J."/>
            <person name="Zhang H."/>
            <person name="Yu L."/>
            <person name="Shigenobu S."/>
            <person name="Wang J."/>
            <person name="Liu J."/>
            <person name="Flicek P."/>
            <person name="Searle S."/>
            <person name="Wang J."/>
            <person name="Kuratani S."/>
            <person name="Yin Y."/>
            <person name="Aken B."/>
            <person name="Zhang G."/>
            <person name="Irie N."/>
        </authorList>
    </citation>
    <scope>NUCLEOTIDE SEQUENCE [LARGE SCALE GENOMIC DNA]</scope>
</reference>
<gene>
    <name evidence="1" type="ORF">UY3_10265</name>
</gene>
<dbReference type="AlphaFoldDB" id="M7B3U0"/>
<dbReference type="Proteomes" id="UP000031443">
    <property type="component" value="Unassembled WGS sequence"/>
</dbReference>
<accession>M7B3U0</accession>
<organism evidence="1 2">
    <name type="scientific">Chelonia mydas</name>
    <name type="common">Green sea-turtle</name>
    <name type="synonym">Chelonia agassizi</name>
    <dbReference type="NCBI Taxonomy" id="8469"/>
    <lineage>
        <taxon>Eukaryota</taxon>
        <taxon>Metazoa</taxon>
        <taxon>Chordata</taxon>
        <taxon>Craniata</taxon>
        <taxon>Vertebrata</taxon>
        <taxon>Euteleostomi</taxon>
        <taxon>Archelosauria</taxon>
        <taxon>Testudinata</taxon>
        <taxon>Testudines</taxon>
        <taxon>Cryptodira</taxon>
        <taxon>Durocryptodira</taxon>
        <taxon>Americhelydia</taxon>
        <taxon>Chelonioidea</taxon>
        <taxon>Cheloniidae</taxon>
        <taxon>Chelonia</taxon>
    </lineage>
</organism>
<keyword evidence="2" id="KW-1185">Reference proteome</keyword>